<accession>A0A0G1IEH0</accession>
<evidence type="ECO:0000313" key="5">
    <source>
        <dbReference type="EMBL" id="KKT57213.1"/>
    </source>
</evidence>
<evidence type="ECO:0000256" key="1">
    <source>
        <dbReference type="ARBA" id="ARBA00006295"/>
    </source>
</evidence>
<dbReference type="Proteomes" id="UP000033977">
    <property type="component" value="Unassembled WGS sequence"/>
</dbReference>
<dbReference type="Pfam" id="PF02195">
    <property type="entry name" value="ParB_N"/>
    <property type="match status" value="1"/>
</dbReference>
<dbReference type="FunFam" id="3.90.1530.30:FF:000001">
    <property type="entry name" value="Chromosome partitioning protein ParB"/>
    <property type="match status" value="1"/>
</dbReference>
<dbReference type="InterPro" id="IPR041468">
    <property type="entry name" value="HTH_ParB/Spo0J"/>
</dbReference>
<comment type="caution">
    <text evidence="5">The sequence shown here is derived from an EMBL/GenBank/DDBJ whole genome shotgun (WGS) entry which is preliminary data.</text>
</comment>
<evidence type="ECO:0000256" key="2">
    <source>
        <dbReference type="ARBA" id="ARBA00022829"/>
    </source>
</evidence>
<dbReference type="EMBL" id="LCIN01000007">
    <property type="protein sequence ID" value="KKT57213.1"/>
    <property type="molecule type" value="Genomic_DNA"/>
</dbReference>
<name>A0A0G1IEH0_9BACT</name>
<proteinExistence type="inferred from homology"/>
<dbReference type="InterPro" id="IPR050336">
    <property type="entry name" value="Chromosome_partition/occlusion"/>
</dbReference>
<evidence type="ECO:0000256" key="3">
    <source>
        <dbReference type="ARBA" id="ARBA00023125"/>
    </source>
</evidence>
<dbReference type="CDD" id="cd16393">
    <property type="entry name" value="SPO0J_N"/>
    <property type="match status" value="1"/>
</dbReference>
<dbReference type="GO" id="GO:0003677">
    <property type="term" value="F:DNA binding"/>
    <property type="evidence" value="ECO:0007669"/>
    <property type="project" value="UniProtKB-KW"/>
</dbReference>
<dbReference type="InterPro" id="IPR003115">
    <property type="entry name" value="ParB_N"/>
</dbReference>
<dbReference type="Gene3D" id="1.10.10.2830">
    <property type="match status" value="1"/>
</dbReference>
<dbReference type="InterPro" id="IPR036086">
    <property type="entry name" value="ParB/Sulfiredoxin_sf"/>
</dbReference>
<keyword evidence="2" id="KW-0159">Chromosome partition</keyword>
<reference evidence="5 6" key="1">
    <citation type="journal article" date="2015" name="Nature">
        <title>rRNA introns, odd ribosomes, and small enigmatic genomes across a large radiation of phyla.</title>
        <authorList>
            <person name="Brown C.T."/>
            <person name="Hug L.A."/>
            <person name="Thomas B.C."/>
            <person name="Sharon I."/>
            <person name="Castelle C.J."/>
            <person name="Singh A."/>
            <person name="Wilkins M.J."/>
            <person name="Williams K.H."/>
            <person name="Banfield J.F."/>
        </authorList>
    </citation>
    <scope>NUCLEOTIDE SEQUENCE [LARGE SCALE GENOMIC DNA]</scope>
</reference>
<keyword evidence="3" id="KW-0238">DNA-binding</keyword>
<dbReference type="PANTHER" id="PTHR33375">
    <property type="entry name" value="CHROMOSOME-PARTITIONING PROTEIN PARB-RELATED"/>
    <property type="match status" value="1"/>
</dbReference>
<evidence type="ECO:0000313" key="6">
    <source>
        <dbReference type="Proteomes" id="UP000033977"/>
    </source>
</evidence>
<organism evidence="5 6">
    <name type="scientific">Candidatus Giovannonibacteria bacterium GW2011_GWB1_44_23</name>
    <dbReference type="NCBI Taxonomy" id="1618652"/>
    <lineage>
        <taxon>Bacteria</taxon>
        <taxon>Candidatus Giovannoniibacteriota</taxon>
    </lineage>
</organism>
<dbReference type="SUPFAM" id="SSF109709">
    <property type="entry name" value="KorB DNA-binding domain-like"/>
    <property type="match status" value="1"/>
</dbReference>
<dbReference type="GO" id="GO:0045881">
    <property type="term" value="P:positive regulation of sporulation resulting in formation of a cellular spore"/>
    <property type="evidence" value="ECO:0007669"/>
    <property type="project" value="TreeGrafter"/>
</dbReference>
<feature type="domain" description="ParB-like N-terminal" evidence="4">
    <location>
        <begin position="16"/>
        <end position="114"/>
    </location>
</feature>
<dbReference type="PATRIC" id="fig|1618652.3.peg.568"/>
<gene>
    <name evidence="5" type="ORF">UW49_C0007G0093</name>
</gene>
<dbReference type="NCBIfam" id="TIGR00180">
    <property type="entry name" value="parB_part"/>
    <property type="match status" value="1"/>
</dbReference>
<dbReference type="SMART" id="SM00470">
    <property type="entry name" value="ParB"/>
    <property type="match status" value="1"/>
</dbReference>
<comment type="similarity">
    <text evidence="1">Belongs to the ParB family.</text>
</comment>
<dbReference type="InterPro" id="IPR004437">
    <property type="entry name" value="ParB/RepB/Spo0J"/>
</dbReference>
<dbReference type="PANTHER" id="PTHR33375:SF1">
    <property type="entry name" value="CHROMOSOME-PARTITIONING PROTEIN PARB-RELATED"/>
    <property type="match status" value="1"/>
</dbReference>
<dbReference type="Pfam" id="PF23552">
    <property type="entry name" value="ParB_C"/>
    <property type="match status" value="1"/>
</dbReference>
<dbReference type="GO" id="GO:0007059">
    <property type="term" value="P:chromosome segregation"/>
    <property type="evidence" value="ECO:0007669"/>
    <property type="project" value="UniProtKB-KW"/>
</dbReference>
<protein>
    <submittedName>
        <fullName evidence="5">ParB-like protein partition protein</fullName>
    </submittedName>
</protein>
<evidence type="ECO:0000259" key="4">
    <source>
        <dbReference type="SMART" id="SM00470"/>
    </source>
</evidence>
<dbReference type="GO" id="GO:0005694">
    <property type="term" value="C:chromosome"/>
    <property type="evidence" value="ECO:0007669"/>
    <property type="project" value="TreeGrafter"/>
</dbReference>
<dbReference type="AlphaFoldDB" id="A0A0G1IEH0"/>
<dbReference type="SUPFAM" id="SSF110849">
    <property type="entry name" value="ParB/Sulfiredoxin"/>
    <property type="match status" value="1"/>
</dbReference>
<dbReference type="Gene3D" id="3.90.1530.30">
    <property type="match status" value="1"/>
</dbReference>
<dbReference type="FunFam" id="1.10.10.2830:FF:000001">
    <property type="entry name" value="Chromosome partitioning protein ParB"/>
    <property type="match status" value="1"/>
</dbReference>
<dbReference type="InterPro" id="IPR057240">
    <property type="entry name" value="ParB_dimer_C"/>
</dbReference>
<sequence>MDEKINQPTKVKESVFWIELERIKPNPLQPRREFDENSLKELAESIREYGVLQPIIVTRKENFGPTGAVVEYELLAGERRLRASKLVGLAQIPAIIREAQPDKLKLELALVENLQREDLNPMEKARAFKKLIDDFGLLQREVADKIGKSREVVANTLRLLSLPEEMQQAVASGKITEGHTRPLLMLSNHPEDQQGLYQSILASNLSVREAERAARNIARERARAFLDPETRALQERLENALGTRVHIEKRGPKGKIYIEFFSEEELKSISEKIVPALPGLDEPVPASFI</sequence>
<dbReference type="Pfam" id="PF17762">
    <property type="entry name" value="HTH_ParB"/>
    <property type="match status" value="1"/>
</dbReference>